<dbReference type="RefSeq" id="WP_416204868.1">
    <property type="nucleotide sequence ID" value="NZ_JBBKTX010000003.1"/>
</dbReference>
<dbReference type="Proteomes" id="UP001620597">
    <property type="component" value="Unassembled WGS sequence"/>
</dbReference>
<feature type="transmembrane region" description="Helical" evidence="5">
    <location>
        <begin position="62"/>
        <end position="81"/>
    </location>
</feature>
<evidence type="ECO:0000256" key="5">
    <source>
        <dbReference type="SAM" id="Phobius"/>
    </source>
</evidence>
<evidence type="ECO:0000256" key="3">
    <source>
        <dbReference type="ARBA" id="ARBA00022989"/>
    </source>
</evidence>
<comment type="caution">
    <text evidence="6">The sequence shown here is derived from an EMBL/GenBank/DDBJ whole genome shotgun (WGS) entry which is preliminary data.</text>
</comment>
<evidence type="ECO:0000313" key="6">
    <source>
        <dbReference type="EMBL" id="MFK4751408.1"/>
    </source>
</evidence>
<keyword evidence="7" id="KW-1185">Reference proteome</keyword>
<organism evidence="6 7">
    <name type="scientific">Oceanobacter antarcticus</name>
    <dbReference type="NCBI Taxonomy" id="3133425"/>
    <lineage>
        <taxon>Bacteria</taxon>
        <taxon>Pseudomonadati</taxon>
        <taxon>Pseudomonadota</taxon>
        <taxon>Gammaproteobacteria</taxon>
        <taxon>Oceanospirillales</taxon>
        <taxon>Oceanospirillaceae</taxon>
        <taxon>Oceanobacter</taxon>
    </lineage>
</organism>
<dbReference type="InterPro" id="IPR003825">
    <property type="entry name" value="Colicin-V_CvpA"/>
</dbReference>
<name>A0ABW8NEL7_9GAMM</name>
<feature type="transmembrane region" description="Helical" evidence="5">
    <location>
        <begin position="34"/>
        <end position="56"/>
    </location>
</feature>
<sequence>MIFDAFIVLAFIALIVLGYKYGTSKEMLDLAKVFLPISIASAYSDHFGLYLTQVGLLRANDWAVLTLTGFLILFLAMWFSIRLLEKIAVHYNVHGRWLENNRFTTMTNRVFCAIANGVQALFLLTFFSFLSTQVTFVPKNYKSYLMAHSLMYPAIDRICRKTVNGQFVDSLIHDPTGTTTFELILKTVTNKAMITDISEEIHRSTIVRARDLLDKTLRELESARQPGKSVVVEETITVSAESPIQR</sequence>
<protein>
    <submittedName>
        <fullName evidence="6">CvpA family protein</fullName>
    </submittedName>
</protein>
<dbReference type="EMBL" id="JBBKTX010000003">
    <property type="protein sequence ID" value="MFK4751408.1"/>
    <property type="molecule type" value="Genomic_DNA"/>
</dbReference>
<feature type="transmembrane region" description="Helical" evidence="5">
    <location>
        <begin position="6"/>
        <end position="22"/>
    </location>
</feature>
<dbReference type="Pfam" id="PF02674">
    <property type="entry name" value="Colicin_V"/>
    <property type="match status" value="1"/>
</dbReference>
<evidence type="ECO:0000256" key="2">
    <source>
        <dbReference type="ARBA" id="ARBA00022692"/>
    </source>
</evidence>
<feature type="transmembrane region" description="Helical" evidence="5">
    <location>
        <begin position="110"/>
        <end position="130"/>
    </location>
</feature>
<evidence type="ECO:0000256" key="4">
    <source>
        <dbReference type="ARBA" id="ARBA00023136"/>
    </source>
</evidence>
<evidence type="ECO:0000256" key="1">
    <source>
        <dbReference type="ARBA" id="ARBA00004141"/>
    </source>
</evidence>
<evidence type="ECO:0000313" key="7">
    <source>
        <dbReference type="Proteomes" id="UP001620597"/>
    </source>
</evidence>
<reference evidence="6 7" key="1">
    <citation type="submission" date="2024-03" db="EMBL/GenBank/DDBJ databases">
        <title>High-quality draft genome sequence of Oceanobacter sp. wDCs-4.</title>
        <authorList>
            <person name="Dong C."/>
        </authorList>
    </citation>
    <scope>NUCLEOTIDE SEQUENCE [LARGE SCALE GENOMIC DNA]</scope>
    <source>
        <strain evidence="7">wDCs-4</strain>
    </source>
</reference>
<keyword evidence="4 5" id="KW-0472">Membrane</keyword>
<proteinExistence type="predicted"/>
<accession>A0ABW8NEL7</accession>
<keyword evidence="3 5" id="KW-1133">Transmembrane helix</keyword>
<gene>
    <name evidence="6" type="ORF">WG929_03195</name>
</gene>
<comment type="subcellular location">
    <subcellularLocation>
        <location evidence="1">Membrane</location>
        <topology evidence="1">Multi-pass membrane protein</topology>
    </subcellularLocation>
</comment>
<keyword evidence="2 5" id="KW-0812">Transmembrane</keyword>